<reference evidence="1 2" key="1">
    <citation type="journal article" date="2016" name="Nat. Commun.">
        <title>Thousands of microbial genomes shed light on interconnected biogeochemical processes in an aquifer system.</title>
        <authorList>
            <person name="Anantharaman K."/>
            <person name="Brown C.T."/>
            <person name="Hug L.A."/>
            <person name="Sharon I."/>
            <person name="Castelle C.J."/>
            <person name="Probst A.J."/>
            <person name="Thomas B.C."/>
            <person name="Singh A."/>
            <person name="Wilkins M.J."/>
            <person name="Karaoz U."/>
            <person name="Brodie E.L."/>
            <person name="Williams K.H."/>
            <person name="Hubbard S.S."/>
            <person name="Banfield J.F."/>
        </authorList>
    </citation>
    <scope>NUCLEOTIDE SEQUENCE [LARGE SCALE GENOMIC DNA]</scope>
</reference>
<organism evidence="1 2">
    <name type="scientific">Candidatus Chisholmbacteria bacterium RIFCSPHIGHO2_01_FULL_48_12</name>
    <dbReference type="NCBI Taxonomy" id="1797589"/>
    <lineage>
        <taxon>Bacteria</taxon>
        <taxon>Candidatus Chisholmiibacteriota</taxon>
    </lineage>
</organism>
<gene>
    <name evidence="1" type="ORF">A2784_04790</name>
</gene>
<proteinExistence type="predicted"/>
<evidence type="ECO:0000313" key="2">
    <source>
        <dbReference type="Proteomes" id="UP000177324"/>
    </source>
</evidence>
<evidence type="ECO:0000313" key="1">
    <source>
        <dbReference type="EMBL" id="OGY16656.1"/>
    </source>
</evidence>
<dbReference type="EMBL" id="MHCH01000041">
    <property type="protein sequence ID" value="OGY16656.1"/>
    <property type="molecule type" value="Genomic_DNA"/>
</dbReference>
<comment type="caution">
    <text evidence="1">The sequence shown here is derived from an EMBL/GenBank/DDBJ whole genome shotgun (WGS) entry which is preliminary data.</text>
</comment>
<accession>A0A1G1VMM8</accession>
<dbReference type="AlphaFoldDB" id="A0A1G1VMM8"/>
<sequence length="253" mass="28509">MPISERDVANAERMIDLYPGRRGYFDGLMTDLEAWEIAGAADPSAAIDAYAARLVEHIAGLGDHSEVGGYPGYWVEMAKEFEEAWQQGGFSDGAIREVTFKLIKGDRFFSNNPLKYLVYAVFKRKNVVIDEIEAMGAHFQTRIQSQDLDLLDYLADQSDEMYIKRPIDSLVERARYGLGGVLRVPGGRLAEFLNTDKGHQLGVFGAVDWFCDGRYGRILKPMLSEYRNDPEYRGYSEDPMGYCQGALERFLAG</sequence>
<dbReference type="STRING" id="1797589.A2784_04790"/>
<protein>
    <submittedName>
        <fullName evidence="1">Uncharacterized protein</fullName>
    </submittedName>
</protein>
<dbReference type="Proteomes" id="UP000177324">
    <property type="component" value="Unassembled WGS sequence"/>
</dbReference>
<name>A0A1G1VMM8_9BACT</name>